<dbReference type="GO" id="GO:0005576">
    <property type="term" value="C:extracellular region"/>
    <property type="evidence" value="ECO:0007669"/>
    <property type="project" value="UniProtKB-SubCell"/>
</dbReference>
<evidence type="ECO:0000313" key="16">
    <source>
        <dbReference type="EMBL" id="OEL32279.1"/>
    </source>
</evidence>
<dbReference type="GO" id="GO:0006032">
    <property type="term" value="P:chitin catabolic process"/>
    <property type="evidence" value="ECO:0007669"/>
    <property type="project" value="UniProtKB-KW"/>
</dbReference>
<evidence type="ECO:0000256" key="13">
    <source>
        <dbReference type="RuleBase" id="RU000489"/>
    </source>
</evidence>
<evidence type="ECO:0000256" key="1">
    <source>
        <dbReference type="ARBA" id="ARBA00000822"/>
    </source>
</evidence>
<keyword evidence="5" id="KW-0964">Secreted</keyword>
<dbReference type="AlphaFoldDB" id="A0A1E5W4E8"/>
<dbReference type="OrthoDB" id="1873160at2759"/>
<dbReference type="GO" id="GO:0000272">
    <property type="term" value="P:polysaccharide catabolic process"/>
    <property type="evidence" value="ECO:0007669"/>
    <property type="project" value="UniProtKB-KW"/>
</dbReference>
<dbReference type="PANTHER" id="PTHR45708">
    <property type="entry name" value="ENDOCHITINASE"/>
    <property type="match status" value="1"/>
</dbReference>
<dbReference type="Gene3D" id="3.20.20.80">
    <property type="entry name" value="Glycosidases"/>
    <property type="match status" value="1"/>
</dbReference>
<comment type="similarity">
    <text evidence="3">Belongs to the glycosyl hydrolase 18 family. Chitinase class II subfamily.</text>
</comment>
<organism evidence="16 17">
    <name type="scientific">Dichanthelium oligosanthes</name>
    <dbReference type="NCBI Taxonomy" id="888268"/>
    <lineage>
        <taxon>Eukaryota</taxon>
        <taxon>Viridiplantae</taxon>
        <taxon>Streptophyta</taxon>
        <taxon>Embryophyta</taxon>
        <taxon>Tracheophyta</taxon>
        <taxon>Spermatophyta</taxon>
        <taxon>Magnoliopsida</taxon>
        <taxon>Liliopsida</taxon>
        <taxon>Poales</taxon>
        <taxon>Poaceae</taxon>
        <taxon>PACMAD clade</taxon>
        <taxon>Panicoideae</taxon>
        <taxon>Panicodae</taxon>
        <taxon>Paniceae</taxon>
        <taxon>Dichantheliinae</taxon>
        <taxon>Dichanthelium</taxon>
    </lineage>
</organism>
<feature type="signal peptide" evidence="14">
    <location>
        <begin position="1"/>
        <end position="25"/>
    </location>
</feature>
<dbReference type="FunFam" id="3.20.20.80:FF:000015">
    <property type="entry name" value="Acidic endochitinase SE2"/>
    <property type="match status" value="1"/>
</dbReference>
<dbReference type="PROSITE" id="PS51910">
    <property type="entry name" value="GH18_2"/>
    <property type="match status" value="1"/>
</dbReference>
<dbReference type="GO" id="GO:0008843">
    <property type="term" value="F:endochitinase activity"/>
    <property type="evidence" value="ECO:0007669"/>
    <property type="project" value="UniProtKB-EC"/>
</dbReference>
<evidence type="ECO:0000256" key="8">
    <source>
        <dbReference type="ARBA" id="ARBA00023024"/>
    </source>
</evidence>
<sequence>MAANLKWPTVLAFLLVAGMVGIASAGNIAVYWGQNVNEGSLADACNSGNYAYVILSFLSTFGMGQTPVLNLAGHCNPGSGGCTGLTSDIQTCQSQGIKVLLSLGGAGGNYGLSSTDDANSVASYLWDNYLGGSGGSRPLGSAVLDGIDFDIENGNSAHYDDLANALKAHGGVLLTAAPQCPYPDASLGPALQTGLFDNVWIQFYNNPGCEYANGDDTNLVNAWRTWTSSVTARSFYLGLPASTDAAGSGYIPPGDLTGTVIPAIQGIGNYGGIMLWSRFYDVQNNYSGQVKGSV</sequence>
<dbReference type="EC" id="3.2.1.14" evidence="4"/>
<dbReference type="InterPro" id="IPR001223">
    <property type="entry name" value="Glyco_hydro18_cat"/>
</dbReference>
<keyword evidence="9" id="KW-1015">Disulfide bond</keyword>
<reference evidence="16 17" key="1">
    <citation type="submission" date="2016-09" db="EMBL/GenBank/DDBJ databases">
        <title>The draft genome of Dichanthelium oligosanthes: A C3 panicoid grass species.</title>
        <authorList>
            <person name="Studer A.J."/>
            <person name="Schnable J.C."/>
            <person name="Brutnell T.P."/>
        </authorList>
    </citation>
    <scope>NUCLEOTIDE SEQUENCE [LARGE SCALE GENOMIC DNA]</scope>
    <source>
        <strain evidence="17">cv. Kellogg 1175</strain>
        <tissue evidence="16">Leaf</tissue>
    </source>
</reference>
<dbReference type="InterPro" id="IPR001579">
    <property type="entry name" value="Glyco_hydro_18_chit_AS"/>
</dbReference>
<comment type="catalytic activity">
    <reaction evidence="1">
        <text>Random endo-hydrolysis of N-acetyl-beta-D-glucosaminide (1-&gt;4)-beta-linkages in chitin and chitodextrins.</text>
        <dbReference type="EC" id="3.2.1.14"/>
    </reaction>
</comment>
<dbReference type="InterPro" id="IPR045321">
    <property type="entry name" value="Cts1-like"/>
</dbReference>
<dbReference type="InterPro" id="IPR050542">
    <property type="entry name" value="Glycosyl_Hydrlase18_Chitinase"/>
</dbReference>
<evidence type="ECO:0000313" key="17">
    <source>
        <dbReference type="Proteomes" id="UP000095767"/>
    </source>
</evidence>
<keyword evidence="6 14" id="KW-0732">Signal</keyword>
<dbReference type="Pfam" id="PF00704">
    <property type="entry name" value="Glyco_hydro_18"/>
    <property type="match status" value="1"/>
</dbReference>
<keyword evidence="8" id="KW-0146">Chitin degradation</keyword>
<evidence type="ECO:0000256" key="3">
    <source>
        <dbReference type="ARBA" id="ARBA00009121"/>
    </source>
</evidence>
<keyword evidence="17" id="KW-1185">Reference proteome</keyword>
<dbReference type="PANTHER" id="PTHR45708:SF22">
    <property type="entry name" value="ACIDIC ENDOCHITINASE"/>
    <property type="match status" value="1"/>
</dbReference>
<keyword evidence="12" id="KW-0624">Polysaccharide degradation</keyword>
<comment type="subcellular location">
    <subcellularLocation>
        <location evidence="2">Secreted</location>
    </subcellularLocation>
</comment>
<name>A0A1E5W4E8_9POAL</name>
<protein>
    <recommendedName>
        <fullName evidence="4">chitinase</fullName>
        <ecNumber evidence="4">3.2.1.14</ecNumber>
    </recommendedName>
</protein>
<dbReference type="Proteomes" id="UP000095767">
    <property type="component" value="Unassembled WGS sequence"/>
</dbReference>
<accession>A0A1E5W4E8</accession>
<evidence type="ECO:0000256" key="12">
    <source>
        <dbReference type="ARBA" id="ARBA00023326"/>
    </source>
</evidence>
<keyword evidence="7 13" id="KW-0378">Hydrolase</keyword>
<evidence type="ECO:0000256" key="9">
    <source>
        <dbReference type="ARBA" id="ARBA00023157"/>
    </source>
</evidence>
<dbReference type="InterPro" id="IPR017853">
    <property type="entry name" value="GH"/>
</dbReference>
<dbReference type="SUPFAM" id="SSF51445">
    <property type="entry name" value="(Trans)glycosidases"/>
    <property type="match status" value="1"/>
</dbReference>
<evidence type="ECO:0000256" key="14">
    <source>
        <dbReference type="SAM" id="SignalP"/>
    </source>
</evidence>
<evidence type="ECO:0000256" key="6">
    <source>
        <dbReference type="ARBA" id="ARBA00022729"/>
    </source>
</evidence>
<evidence type="ECO:0000256" key="11">
    <source>
        <dbReference type="ARBA" id="ARBA00023295"/>
    </source>
</evidence>
<evidence type="ECO:0000256" key="4">
    <source>
        <dbReference type="ARBA" id="ARBA00012729"/>
    </source>
</evidence>
<dbReference type="CDD" id="cd02877">
    <property type="entry name" value="GH18_hevamine_XipI_class_III"/>
    <property type="match status" value="1"/>
</dbReference>
<evidence type="ECO:0000259" key="15">
    <source>
        <dbReference type="PROSITE" id="PS51910"/>
    </source>
</evidence>
<evidence type="ECO:0000256" key="7">
    <source>
        <dbReference type="ARBA" id="ARBA00022801"/>
    </source>
</evidence>
<evidence type="ECO:0000256" key="5">
    <source>
        <dbReference type="ARBA" id="ARBA00022525"/>
    </source>
</evidence>
<keyword evidence="10" id="KW-0119">Carbohydrate metabolism</keyword>
<keyword evidence="11 13" id="KW-0326">Glycosidase</keyword>
<proteinExistence type="inferred from homology"/>
<dbReference type="STRING" id="888268.A0A1E5W4E8"/>
<comment type="caution">
    <text evidence="16">The sequence shown here is derived from an EMBL/GenBank/DDBJ whole genome shotgun (WGS) entry which is preliminary data.</text>
</comment>
<dbReference type="EMBL" id="LWDX02021641">
    <property type="protein sequence ID" value="OEL32279.1"/>
    <property type="molecule type" value="Genomic_DNA"/>
</dbReference>
<evidence type="ECO:0000256" key="2">
    <source>
        <dbReference type="ARBA" id="ARBA00004613"/>
    </source>
</evidence>
<feature type="chain" id="PRO_5009188799" description="chitinase" evidence="14">
    <location>
        <begin position="26"/>
        <end position="294"/>
    </location>
</feature>
<evidence type="ECO:0000256" key="10">
    <source>
        <dbReference type="ARBA" id="ARBA00023277"/>
    </source>
</evidence>
<feature type="domain" description="GH18" evidence="15">
    <location>
        <begin position="26"/>
        <end position="294"/>
    </location>
</feature>
<dbReference type="PROSITE" id="PS01095">
    <property type="entry name" value="GH18_1"/>
    <property type="match status" value="1"/>
</dbReference>
<gene>
    <name evidence="16" type="ORF">BAE44_0006702</name>
</gene>